<dbReference type="InterPro" id="IPR016130">
    <property type="entry name" value="Tyr_Pase_AS"/>
</dbReference>
<name>A0A135LET9_PENPA</name>
<feature type="compositionally biased region" description="Low complexity" evidence="3">
    <location>
        <begin position="56"/>
        <end position="68"/>
    </location>
</feature>
<accession>A0A135LET9</accession>
<feature type="domain" description="Tyrosine specific protein phosphatases" evidence="5">
    <location>
        <begin position="566"/>
        <end position="634"/>
    </location>
</feature>
<dbReference type="Proteomes" id="UP000070168">
    <property type="component" value="Unassembled WGS sequence"/>
</dbReference>
<dbReference type="InterPro" id="IPR047949">
    <property type="entry name" value="PPS1_DSP"/>
</dbReference>
<feature type="compositionally biased region" description="Polar residues" evidence="3">
    <location>
        <begin position="1"/>
        <end position="12"/>
    </location>
</feature>
<keyword evidence="1" id="KW-0378">Hydrolase</keyword>
<dbReference type="OMA" id="NKPYSRQ"/>
<dbReference type="InterPro" id="IPR000387">
    <property type="entry name" value="Tyr_Pase_dom"/>
</dbReference>
<dbReference type="FunFam" id="3.90.190.10:FF:000110">
    <property type="entry name" value="PPS1p Protein phosphatase"/>
    <property type="match status" value="1"/>
</dbReference>
<comment type="caution">
    <text evidence="6">The sequence shown here is derived from an EMBL/GenBank/DDBJ whole genome shotgun (WGS) entry which is preliminary data.</text>
</comment>
<sequence>MATVLVQQQALHHSTPPPSPIPSALTINRRSSPIPNKHIPVCPTGPIPAPQPTSPSRPSEQPSSLLSPPDEKMRIGRPSSPPVYAIDGAKLAAALAHQASQPLPDASQMFPWLHGLHQDNHLQLGFFSSRKRHARRTPKCWRGITVVKLGGDLTKSRIKGAVSAHEVLAPSAHFLMADPPEGFSVRNFQIQTAKLAPMSDIVIYAEDDDSHCGLVELANQFAKAQQLWRRKMDPLEERPTYNTFILADKFSNIAEKQPEIIAIDAKGQPTGQIMDFVQWERLEMTTMSRASEISSNVWLGPTPDYFHTAGALESQKAEGYDLLIEACDMANIPGPRFLAMLDKQLESGQQCLEFPSSGSLMLPSGNTREVEDIVNTIRWIYYLAHPDTSSEELESDGDIAMTKSSGKPRKILIHCADGYTESSLLAVAYFMFAEGVPAHEAWLRLHCDKKRNFFAYATDVAFLRHIQGRLLQESPATQSADLSEIWDPTWFHNMDGSFPSRILPYLYLGNLTHANNPELLWELGIKRVLSIGEPISWTDADRANWGEDNLMYIDNVQDNGIDPLCQEYDRCLDFIEKGKRQGTATLVHCRVGVSRSASICIAEVMASKNLSFPRAYCFVRARRLNVIIQPHLRFVYELLQWEEYQMKKRGEPIKRELEWSTVARSEGRVSGYYKWVFLLQAQSPKQFTSLLFQLVADLRVSTRLYDGSTTTPISFLMRVFASSMRNNPHYDTMTLHDFYDQGNEFLIFGARRFEVPRRWEILHPPLTMQ</sequence>
<dbReference type="Gene3D" id="3.90.190.10">
    <property type="entry name" value="Protein tyrosine phosphatase superfamily"/>
    <property type="match status" value="2"/>
</dbReference>
<keyword evidence="2" id="KW-0904">Protein phosphatase</keyword>
<dbReference type="CDD" id="cd14516">
    <property type="entry name" value="DSP_fungal_PPS1"/>
    <property type="match status" value="1"/>
</dbReference>
<dbReference type="GeneID" id="63704338"/>
<protein>
    <submittedName>
        <fullName evidence="6">Protein-tyrosine/Dual-specificity phosphatase</fullName>
    </submittedName>
</protein>
<dbReference type="Pfam" id="PF00782">
    <property type="entry name" value="DSPc"/>
    <property type="match status" value="1"/>
</dbReference>
<dbReference type="OrthoDB" id="273181at2759"/>
<keyword evidence="7" id="KW-1185">Reference proteome</keyword>
<dbReference type="AlphaFoldDB" id="A0A135LET9"/>
<dbReference type="InterPro" id="IPR020422">
    <property type="entry name" value="TYR_PHOSPHATASE_DUAL_dom"/>
</dbReference>
<dbReference type="PROSITE" id="PS50054">
    <property type="entry name" value="TYR_PHOSPHATASE_DUAL"/>
    <property type="match status" value="1"/>
</dbReference>
<feature type="region of interest" description="Disordered" evidence="3">
    <location>
        <begin position="1"/>
        <end position="81"/>
    </location>
</feature>
<gene>
    <name evidence="6" type="ORF">PGRI_013250</name>
</gene>
<dbReference type="PROSITE" id="PS50056">
    <property type="entry name" value="TYR_PHOSPHATASE_2"/>
    <property type="match status" value="1"/>
</dbReference>
<evidence type="ECO:0000259" key="5">
    <source>
        <dbReference type="PROSITE" id="PS50056"/>
    </source>
</evidence>
<evidence type="ECO:0000256" key="2">
    <source>
        <dbReference type="ARBA" id="ARBA00022912"/>
    </source>
</evidence>
<dbReference type="InterPro" id="IPR000340">
    <property type="entry name" value="Dual-sp_phosphatase_cat-dom"/>
</dbReference>
<dbReference type="PANTHER" id="PTHR47550">
    <property type="entry name" value="DUAL SPECIFICITY PROTEIN PHOSPHATASE PPS1"/>
    <property type="match status" value="1"/>
</dbReference>
<evidence type="ECO:0000256" key="1">
    <source>
        <dbReference type="ARBA" id="ARBA00022801"/>
    </source>
</evidence>
<feature type="compositionally biased region" description="Polar residues" evidence="3">
    <location>
        <begin position="25"/>
        <end position="34"/>
    </location>
</feature>
<dbReference type="PROSITE" id="PS00383">
    <property type="entry name" value="TYR_PHOSPHATASE_1"/>
    <property type="match status" value="1"/>
</dbReference>
<organism evidence="6 7">
    <name type="scientific">Penicillium patulum</name>
    <name type="common">Penicillium griseofulvum</name>
    <dbReference type="NCBI Taxonomy" id="5078"/>
    <lineage>
        <taxon>Eukaryota</taxon>
        <taxon>Fungi</taxon>
        <taxon>Dikarya</taxon>
        <taxon>Ascomycota</taxon>
        <taxon>Pezizomycotina</taxon>
        <taxon>Eurotiomycetes</taxon>
        <taxon>Eurotiomycetidae</taxon>
        <taxon>Eurotiales</taxon>
        <taxon>Aspergillaceae</taxon>
        <taxon>Penicillium</taxon>
    </lineage>
</organism>
<dbReference type="GO" id="GO:0033260">
    <property type="term" value="P:nuclear DNA replication"/>
    <property type="evidence" value="ECO:0007669"/>
    <property type="project" value="InterPro"/>
</dbReference>
<dbReference type="InterPro" id="IPR053239">
    <property type="entry name" value="Dual_spec_PTase"/>
</dbReference>
<dbReference type="GO" id="GO:0005634">
    <property type="term" value="C:nucleus"/>
    <property type="evidence" value="ECO:0007669"/>
    <property type="project" value="GOC"/>
</dbReference>
<dbReference type="SUPFAM" id="SSF52799">
    <property type="entry name" value="(Phosphotyrosine protein) phosphatases II"/>
    <property type="match status" value="2"/>
</dbReference>
<evidence type="ECO:0000256" key="3">
    <source>
        <dbReference type="SAM" id="MobiDB-lite"/>
    </source>
</evidence>
<reference evidence="6 7" key="1">
    <citation type="journal article" date="2016" name="BMC Genomics">
        <title>Genome sequencing and secondary metabolism of the postharvest pathogen Penicillium griseofulvum.</title>
        <authorList>
            <person name="Banani H."/>
            <person name="Marcet-Houben M."/>
            <person name="Ballester A.R."/>
            <person name="Abbruscato P."/>
            <person name="Gonzalez-Candelas L."/>
            <person name="Gabaldon T."/>
            <person name="Spadaro D."/>
        </authorList>
    </citation>
    <scope>NUCLEOTIDE SEQUENCE [LARGE SCALE GENOMIC DNA]</scope>
    <source>
        <strain evidence="6 7">PG3</strain>
    </source>
</reference>
<dbReference type="EMBL" id="LHQR01000065">
    <property type="protein sequence ID" value="KXG47455.1"/>
    <property type="molecule type" value="Genomic_DNA"/>
</dbReference>
<dbReference type="RefSeq" id="XP_040645991.1">
    <property type="nucleotide sequence ID" value="XM_040789038.1"/>
</dbReference>
<dbReference type="STRING" id="5078.A0A135LET9"/>
<proteinExistence type="predicted"/>
<feature type="compositionally biased region" description="Pro residues" evidence="3">
    <location>
        <begin position="43"/>
        <end position="55"/>
    </location>
</feature>
<evidence type="ECO:0000259" key="4">
    <source>
        <dbReference type="PROSITE" id="PS50054"/>
    </source>
</evidence>
<dbReference type="GO" id="GO:0008138">
    <property type="term" value="F:protein tyrosine/serine/threonine phosphatase activity"/>
    <property type="evidence" value="ECO:0007669"/>
    <property type="project" value="InterPro"/>
</dbReference>
<feature type="domain" description="Tyrosine-protein phosphatase" evidence="4">
    <location>
        <begin position="498"/>
        <end position="647"/>
    </location>
</feature>
<dbReference type="SMART" id="SM00195">
    <property type="entry name" value="DSPc"/>
    <property type="match status" value="1"/>
</dbReference>
<evidence type="ECO:0000313" key="7">
    <source>
        <dbReference type="Proteomes" id="UP000070168"/>
    </source>
</evidence>
<dbReference type="PANTHER" id="PTHR47550:SF1">
    <property type="entry name" value="DUAL SPECIFICITY PROTEIN PHOSPHATASE PPS1"/>
    <property type="match status" value="1"/>
</dbReference>
<dbReference type="InterPro" id="IPR029021">
    <property type="entry name" value="Prot-tyrosine_phosphatase-like"/>
</dbReference>
<evidence type="ECO:0000313" key="6">
    <source>
        <dbReference type="EMBL" id="KXG47455.1"/>
    </source>
</evidence>